<dbReference type="PROSITE" id="PS50157">
    <property type="entry name" value="ZINC_FINGER_C2H2_2"/>
    <property type="match status" value="1"/>
</dbReference>
<feature type="compositionally biased region" description="Basic and acidic residues" evidence="8">
    <location>
        <begin position="310"/>
        <end position="322"/>
    </location>
</feature>
<evidence type="ECO:0000259" key="10">
    <source>
        <dbReference type="PROSITE" id="PS50853"/>
    </source>
</evidence>
<dbReference type="PROSITE" id="PS00028">
    <property type="entry name" value="ZINC_FINGER_C2H2_1"/>
    <property type="match status" value="1"/>
</dbReference>
<feature type="compositionally biased region" description="Low complexity" evidence="8">
    <location>
        <begin position="298"/>
        <end position="309"/>
    </location>
</feature>
<evidence type="ECO:0000256" key="3">
    <source>
        <dbReference type="ARBA" id="ARBA00023015"/>
    </source>
</evidence>
<dbReference type="SUPFAM" id="SSF49265">
    <property type="entry name" value="Fibronectin type III"/>
    <property type="match status" value="1"/>
</dbReference>
<dbReference type="FunFam" id="1.10.10.60:FF:000086">
    <property type="entry name" value="transcriptional-regulating factor 1 isoform X1"/>
    <property type="match status" value="1"/>
</dbReference>
<dbReference type="InterPro" id="IPR013087">
    <property type="entry name" value="Znf_C2H2_type"/>
</dbReference>
<dbReference type="InterPro" id="IPR001005">
    <property type="entry name" value="SANT/Myb"/>
</dbReference>
<keyword evidence="2" id="KW-0007">Acetylation</keyword>
<evidence type="ECO:0000259" key="11">
    <source>
        <dbReference type="PROSITE" id="PS51293"/>
    </source>
</evidence>
<evidence type="ECO:0000313" key="13">
    <source>
        <dbReference type="Proteomes" id="UP000438429"/>
    </source>
</evidence>
<evidence type="ECO:0000256" key="5">
    <source>
        <dbReference type="ARBA" id="ARBA00023163"/>
    </source>
</evidence>
<feature type="compositionally biased region" description="Low complexity" evidence="8">
    <location>
        <begin position="99"/>
        <end position="118"/>
    </location>
</feature>
<dbReference type="PANTHER" id="PTHR16089:SF24">
    <property type="entry name" value="MITOTIC DEACETYLASE-ASSOCIATED SANT DOMAIN PROTEIN"/>
    <property type="match status" value="1"/>
</dbReference>
<keyword evidence="1" id="KW-0597">Phosphoprotein</keyword>
<gene>
    <name evidence="12" type="ORF">F2P81_003245</name>
</gene>
<dbReference type="InterPro" id="IPR006623">
    <property type="entry name" value="THEG"/>
</dbReference>
<feature type="region of interest" description="Disordered" evidence="8">
    <location>
        <begin position="1330"/>
        <end position="1349"/>
    </location>
</feature>
<feature type="domain" description="SANT" evidence="11">
    <location>
        <begin position="479"/>
        <end position="530"/>
    </location>
</feature>
<keyword evidence="3" id="KW-0805">Transcription regulation</keyword>
<keyword evidence="7" id="KW-0863">Zinc-finger</keyword>
<dbReference type="Proteomes" id="UP000438429">
    <property type="component" value="Unassembled WGS sequence"/>
</dbReference>
<dbReference type="Pfam" id="PF14912">
    <property type="entry name" value="THEG"/>
    <property type="match status" value="1"/>
</dbReference>
<feature type="region of interest" description="Disordered" evidence="8">
    <location>
        <begin position="1413"/>
        <end position="1434"/>
    </location>
</feature>
<feature type="region of interest" description="Disordered" evidence="8">
    <location>
        <begin position="706"/>
        <end position="736"/>
    </location>
</feature>
<feature type="compositionally biased region" description="Polar residues" evidence="8">
    <location>
        <begin position="470"/>
        <end position="484"/>
    </location>
</feature>
<dbReference type="SMART" id="SM00717">
    <property type="entry name" value="SANT"/>
    <property type="match status" value="1"/>
</dbReference>
<feature type="domain" description="Fibronectin type-III" evidence="10">
    <location>
        <begin position="1123"/>
        <end position="1219"/>
    </location>
</feature>
<feature type="compositionally biased region" description="Basic and acidic residues" evidence="8">
    <location>
        <begin position="545"/>
        <end position="582"/>
    </location>
</feature>
<dbReference type="PROSITE" id="PS50853">
    <property type="entry name" value="FN3"/>
    <property type="match status" value="2"/>
</dbReference>
<dbReference type="InterPro" id="IPR009057">
    <property type="entry name" value="Homeodomain-like_sf"/>
</dbReference>
<organism evidence="12 13">
    <name type="scientific">Scophthalmus maximus</name>
    <name type="common">Turbot</name>
    <name type="synonym">Psetta maxima</name>
    <dbReference type="NCBI Taxonomy" id="52904"/>
    <lineage>
        <taxon>Eukaryota</taxon>
        <taxon>Metazoa</taxon>
        <taxon>Chordata</taxon>
        <taxon>Craniata</taxon>
        <taxon>Vertebrata</taxon>
        <taxon>Euteleostomi</taxon>
        <taxon>Actinopterygii</taxon>
        <taxon>Neopterygii</taxon>
        <taxon>Teleostei</taxon>
        <taxon>Neoteleostei</taxon>
        <taxon>Acanthomorphata</taxon>
        <taxon>Carangaria</taxon>
        <taxon>Pleuronectiformes</taxon>
        <taxon>Pleuronectoidei</taxon>
        <taxon>Scophthalmidae</taxon>
        <taxon>Scophthalmus</taxon>
    </lineage>
</organism>
<dbReference type="InterPro" id="IPR017884">
    <property type="entry name" value="SANT_dom"/>
</dbReference>
<feature type="region of interest" description="Disordered" evidence="8">
    <location>
        <begin position="609"/>
        <end position="646"/>
    </location>
</feature>
<dbReference type="InterPro" id="IPR013783">
    <property type="entry name" value="Ig-like_fold"/>
</dbReference>
<protein>
    <submittedName>
        <fullName evidence="12">Uncharacterized protein</fullName>
    </submittedName>
</protein>
<dbReference type="CDD" id="cd00063">
    <property type="entry name" value="FN3"/>
    <property type="match status" value="1"/>
</dbReference>
<feature type="compositionally biased region" description="Polar residues" evidence="8">
    <location>
        <begin position="1460"/>
        <end position="1471"/>
    </location>
</feature>
<dbReference type="GO" id="GO:0003677">
    <property type="term" value="F:DNA binding"/>
    <property type="evidence" value="ECO:0007669"/>
    <property type="project" value="UniProtKB-KW"/>
</dbReference>
<dbReference type="GO" id="GO:0000118">
    <property type="term" value="C:histone deacetylase complex"/>
    <property type="evidence" value="ECO:0007669"/>
    <property type="project" value="TreeGrafter"/>
</dbReference>
<feature type="region of interest" description="Disordered" evidence="8">
    <location>
        <begin position="1103"/>
        <end position="1143"/>
    </location>
</feature>
<evidence type="ECO:0000256" key="4">
    <source>
        <dbReference type="ARBA" id="ARBA00023125"/>
    </source>
</evidence>
<dbReference type="GO" id="GO:0006357">
    <property type="term" value="P:regulation of transcription by RNA polymerase II"/>
    <property type="evidence" value="ECO:0007669"/>
    <property type="project" value="TreeGrafter"/>
</dbReference>
<feature type="region of interest" description="Disordered" evidence="8">
    <location>
        <begin position="542"/>
        <end position="585"/>
    </location>
</feature>
<dbReference type="GO" id="GO:0003714">
    <property type="term" value="F:transcription corepressor activity"/>
    <property type="evidence" value="ECO:0007669"/>
    <property type="project" value="TreeGrafter"/>
</dbReference>
<keyword evidence="6" id="KW-0539">Nucleus</keyword>
<dbReference type="InterPro" id="IPR003961">
    <property type="entry name" value="FN3_dom"/>
</dbReference>
<keyword evidence="4" id="KW-0238">DNA-binding</keyword>
<dbReference type="Gene3D" id="1.10.10.60">
    <property type="entry name" value="Homeodomain-like"/>
    <property type="match status" value="1"/>
</dbReference>
<reference evidence="12 13" key="1">
    <citation type="submission" date="2019-06" db="EMBL/GenBank/DDBJ databases">
        <title>Draft genomes of female and male turbot (Scophthalmus maximus).</title>
        <authorList>
            <person name="Xu H."/>
            <person name="Xu X.-W."/>
            <person name="Shao C."/>
            <person name="Chen S."/>
        </authorList>
    </citation>
    <scope>NUCLEOTIDE SEQUENCE [LARGE SCALE GENOMIC DNA]</scope>
    <source>
        <strain evidence="12">Ysfricsl-2016a</strain>
        <tissue evidence="12">Blood</tissue>
    </source>
</reference>
<dbReference type="Pfam" id="PF00041">
    <property type="entry name" value="fn3"/>
    <property type="match status" value="1"/>
</dbReference>
<dbReference type="SUPFAM" id="SSF46689">
    <property type="entry name" value="Homeodomain-like"/>
    <property type="match status" value="1"/>
</dbReference>
<sequence>MSVPAPQKSSAKRTGKRITFFSDQSVAMKEPSQHPEGSYYVPGAASSDPGQSEAASTVTSNPEGPHMYLNSVIFSPDKGDQSRGHYQQTVPMKWAHQEPSPQQQQQQQLQPPSLSQQQRAASWTPMTNWGQNFINYIGGVNESSAPAPPKIQEPVIQDITPEPQQSPDPPTLQSETLSQSQPPAQLQSQAQLRRSRRLSKEGGAPSDNPFLCAPSDQAAPELQVSQNGARDVQAAPTGVIQSTRRKRRVSQEVNLETLAQKASEMESLPSHVVKEPRRPWSPTESEGLNAKRHRDDSLLPLVIPVSVPVRRQEPSSPDRDEAALASGWPPGPSNHQDLGRADHQPSVIVTRRRSLRNSLSESSEQNGGTEGEKDDDGKKSKRRPRPEPLFIPPPKPGLFIAPPVYSSITPYQSHLRSPVRLADNPLTMPPYTPPPILSPVREGSGLYFSTFLSSAAAASAQGLPPPATPKSATRSLLRSRSDSWTAAERRQFNKGITAYKKDFFMVQKQVTTKTVAQCVEFYYTYKKHVKIGRNGTLVYGEAEPLDSRATEEETDHKGSHRLEPQREEDSRKWEGSADRKQDVGAARATHALQARENPGTVLIMKGQEDLPLSRVVQPPPPGSKPRYDDGTRRTIPTTVNKGPAAQEGEFPCKKCGRIFYKVKSRSAHMKSHAEQEKKAAALRQREAEERAAAVAKAAAEAAALAARQQNGMRGQAGGDSTNDDSSDREDEDDEDWQVHEVKLNFAGTSRSVYWLDELPPERTGTTTKIPPKHESPRFEGERAVCWPVSKAARSCVASRRLLELSAPKERRPLFEGYDPYVLGKRARGEAIGGRIRDRVYYREMTVTAERDAHAVRARVSQQRPRAELCDGTLRDTAVRGQTWSVLMERRLAVVWTYLLGAGLALVLPQASSTATSEALPRPPRLIGCVFLNRANITCRWEAGDPSATHYTLKIQRKPGALKTFTCTTADTGCTADIGMASVRFTFCVAVTAHGLSGNVSSAPRCQPGRIEVMLPAAIMNSVKPVDGTPECLNLTWSRTLAAFPVSDSEIKAGVLNSQIEVTAEGQPGVQVKDATVAGYGFPVCHLRPDTSYAVRLRHRYRGPESPWSPWSNACRGRTAEDEPPSPREIAASPLDDDSLGVHWTPPDDPSVSGFVLEWFAVRELSSSVLHWEKLNGSHTTFVIAEGVKPMERYAVSVKALYGERRVGKNRTLLIYTRQGDQGKRPPCIECTIRGRLCEHDKWKSVINGAINWTVKRKLCQFVPDPSNSSLAHWIPKSTSETMKQPSVPVGPQIEFSEVISFGEDSDPDEVTDNQSVCDLRTYSSHRCSLLPVPGSETPQNAKESERSFDKGRLRAKTTFDTDLSSCASDYSTVVFSQTLENPLAPVLSPARHQSHDWRQGAISVSDVKMSLGGGRSVVTSDPPQRHSSASLSDFSAVSPSSALHSLPAEARSPKHLFPRSSRSSGLSPQPDTRTHPNAIHNLSYFLPPVFVEFTHCPVERDPHTHPLLFNSVTHNI</sequence>
<feature type="region of interest" description="Disordered" evidence="8">
    <location>
        <begin position="460"/>
        <end position="484"/>
    </location>
</feature>
<accession>A0A6A4TC83</accession>
<feature type="region of interest" description="Disordered" evidence="8">
    <location>
        <begin position="1449"/>
        <end position="1475"/>
    </location>
</feature>
<comment type="caution">
    <text evidence="12">The sequence shown here is derived from an EMBL/GenBank/DDBJ whole genome shotgun (WGS) entry which is preliminary data.</text>
</comment>
<feature type="region of interest" description="Disordered" evidence="8">
    <location>
        <begin position="1"/>
        <end position="126"/>
    </location>
</feature>
<feature type="domain" description="Fibronectin type-III" evidence="10">
    <location>
        <begin position="1014"/>
        <end position="1121"/>
    </location>
</feature>
<feature type="region of interest" description="Disordered" evidence="8">
    <location>
        <begin position="138"/>
        <end position="395"/>
    </location>
</feature>
<dbReference type="InterPro" id="IPR051066">
    <property type="entry name" value="Trans_reg/Corepressor"/>
</dbReference>
<evidence type="ECO:0000256" key="7">
    <source>
        <dbReference type="PROSITE-ProRule" id="PRU00042"/>
    </source>
</evidence>
<keyword evidence="7" id="KW-0479">Metal-binding</keyword>
<dbReference type="PANTHER" id="PTHR16089">
    <property type="entry name" value="REST COREPRESSOR COREST PROTEIN-RELATED"/>
    <property type="match status" value="1"/>
</dbReference>
<keyword evidence="5" id="KW-0804">Transcription</keyword>
<feature type="compositionally biased region" description="Low complexity" evidence="8">
    <location>
        <begin position="177"/>
        <end position="192"/>
    </location>
</feature>
<feature type="compositionally biased region" description="Acidic residues" evidence="8">
    <location>
        <begin position="721"/>
        <end position="735"/>
    </location>
</feature>
<evidence type="ECO:0000256" key="8">
    <source>
        <dbReference type="SAM" id="MobiDB-lite"/>
    </source>
</evidence>
<dbReference type="EMBL" id="VEVO01000003">
    <property type="protein sequence ID" value="KAF0044087.1"/>
    <property type="molecule type" value="Genomic_DNA"/>
</dbReference>
<proteinExistence type="predicted"/>
<feature type="domain" description="C2H2-type" evidence="9">
    <location>
        <begin position="650"/>
        <end position="677"/>
    </location>
</feature>
<name>A0A6A4TC83_SCOMX</name>
<dbReference type="GO" id="GO:0008270">
    <property type="term" value="F:zinc ion binding"/>
    <property type="evidence" value="ECO:0007669"/>
    <property type="project" value="UniProtKB-KW"/>
</dbReference>
<evidence type="ECO:0000256" key="2">
    <source>
        <dbReference type="ARBA" id="ARBA00022990"/>
    </source>
</evidence>
<dbReference type="PROSITE" id="PS51293">
    <property type="entry name" value="SANT"/>
    <property type="match status" value="1"/>
</dbReference>
<evidence type="ECO:0000256" key="6">
    <source>
        <dbReference type="ARBA" id="ARBA00023242"/>
    </source>
</evidence>
<dbReference type="GO" id="GO:0005667">
    <property type="term" value="C:transcription regulator complex"/>
    <property type="evidence" value="ECO:0007669"/>
    <property type="project" value="TreeGrafter"/>
</dbReference>
<evidence type="ECO:0000313" key="12">
    <source>
        <dbReference type="EMBL" id="KAF0044087.1"/>
    </source>
</evidence>
<dbReference type="Gene3D" id="2.60.40.10">
    <property type="entry name" value="Immunoglobulins"/>
    <property type="match status" value="3"/>
</dbReference>
<dbReference type="SMART" id="SM00060">
    <property type="entry name" value="FN3"/>
    <property type="match status" value="2"/>
</dbReference>
<keyword evidence="7" id="KW-0862">Zinc</keyword>
<evidence type="ECO:0000259" key="9">
    <source>
        <dbReference type="PROSITE" id="PS50157"/>
    </source>
</evidence>
<evidence type="ECO:0000256" key="1">
    <source>
        <dbReference type="ARBA" id="ARBA00022553"/>
    </source>
</evidence>
<dbReference type="InterPro" id="IPR036116">
    <property type="entry name" value="FN3_sf"/>
</dbReference>
<feature type="compositionally biased region" description="Polar residues" evidence="8">
    <location>
        <begin position="1417"/>
        <end position="1426"/>
    </location>
</feature>
<feature type="compositionally biased region" description="Polar residues" evidence="8">
    <location>
        <begin position="48"/>
        <end position="62"/>
    </location>
</feature>